<proteinExistence type="predicted"/>
<evidence type="ECO:0008006" key="4">
    <source>
        <dbReference type="Google" id="ProtNLM"/>
    </source>
</evidence>
<dbReference type="STRING" id="136857.CTEST_01280"/>
<dbReference type="Proteomes" id="UP000035540">
    <property type="component" value="Chromosome"/>
</dbReference>
<accession>A0A0G3H9C0</accession>
<dbReference type="KEGG" id="cted:CTEST_01280"/>
<name>A0A0G3H9C0_9CORY</name>
<keyword evidence="3" id="KW-1185">Reference proteome</keyword>
<dbReference type="AlphaFoldDB" id="A0A0G3H9C0"/>
<reference evidence="3" key="2">
    <citation type="submission" date="2015-05" db="EMBL/GenBank/DDBJ databases">
        <title>Complete genome sequence of Corynebacterium testudinoris DSM 44614, recovered from necrotic lesions in the mouth of a tortoise.</title>
        <authorList>
            <person name="Ruckert C."/>
            <person name="Albersmeier A."/>
            <person name="Winkler A."/>
            <person name="Tauch A."/>
        </authorList>
    </citation>
    <scope>NUCLEOTIDE SEQUENCE [LARGE SCALE GENOMIC DNA]</scope>
    <source>
        <strain evidence="3">DSM 44614</strain>
    </source>
</reference>
<organism evidence="2 3">
    <name type="scientific">Corynebacterium testudinoris</name>
    <dbReference type="NCBI Taxonomy" id="136857"/>
    <lineage>
        <taxon>Bacteria</taxon>
        <taxon>Bacillati</taxon>
        <taxon>Actinomycetota</taxon>
        <taxon>Actinomycetes</taxon>
        <taxon>Mycobacteriales</taxon>
        <taxon>Corynebacteriaceae</taxon>
        <taxon>Corynebacterium</taxon>
    </lineage>
</organism>
<gene>
    <name evidence="2" type="ORF">CTEST_01280</name>
</gene>
<dbReference type="RefSeq" id="WP_047252196.1">
    <property type="nucleotide sequence ID" value="NZ_CP011545.1"/>
</dbReference>
<keyword evidence="1" id="KW-1133">Transmembrane helix</keyword>
<keyword evidence="1" id="KW-0812">Transmembrane</keyword>
<keyword evidence="1" id="KW-0472">Membrane</keyword>
<evidence type="ECO:0000313" key="3">
    <source>
        <dbReference type="Proteomes" id="UP000035540"/>
    </source>
</evidence>
<reference evidence="2 3" key="1">
    <citation type="journal article" date="2015" name="Genome Announc.">
        <title>Complete Genome Sequence of the Type Strain Corynebacterium testudinoris DSM 44614, Recovered from Necrotic Lesions in the Mouth of a Tortoise.</title>
        <authorList>
            <person name="Ruckert C."/>
            <person name="Kriete M."/>
            <person name="Jaenicke S."/>
            <person name="Winkler A."/>
            <person name="Tauch A."/>
        </authorList>
    </citation>
    <scope>NUCLEOTIDE SEQUENCE [LARGE SCALE GENOMIC DNA]</scope>
    <source>
        <strain evidence="2 3">DSM 44614</strain>
    </source>
</reference>
<dbReference type="PATRIC" id="fig|136857.5.peg.251"/>
<evidence type="ECO:0000313" key="2">
    <source>
        <dbReference type="EMBL" id="AKK07717.1"/>
    </source>
</evidence>
<dbReference type="EMBL" id="CP011545">
    <property type="protein sequence ID" value="AKK07717.1"/>
    <property type="molecule type" value="Genomic_DNA"/>
</dbReference>
<protein>
    <recommendedName>
        <fullName evidence="4">TadE-like protein</fullName>
    </recommendedName>
</protein>
<sequence length="97" mass="9673">MLIDDRGSVTIEAALALSSVVLVCGLIVGAIATMAAHVAAVDVAGAAARSHAIGVDFVPPRGEVVISQSGATVTATARVPAVFGTRTHVAVFPVEQP</sequence>
<feature type="transmembrane region" description="Helical" evidence="1">
    <location>
        <begin position="20"/>
        <end position="41"/>
    </location>
</feature>
<evidence type="ECO:0000256" key="1">
    <source>
        <dbReference type="SAM" id="Phobius"/>
    </source>
</evidence>